<feature type="chain" id="PRO_5026802415" evidence="8">
    <location>
        <begin position="25"/>
        <end position="153"/>
    </location>
</feature>
<dbReference type="GO" id="GO:0005506">
    <property type="term" value="F:iron ion binding"/>
    <property type="evidence" value="ECO:0007669"/>
    <property type="project" value="InterPro"/>
</dbReference>
<evidence type="ECO:0000256" key="8">
    <source>
        <dbReference type="SAM" id="SignalP"/>
    </source>
</evidence>
<comment type="PTM">
    <text evidence="7">Binds 1 heme group per subunit.</text>
</comment>
<dbReference type="AlphaFoldDB" id="A0A6L7HUS0"/>
<keyword evidence="1" id="KW-0813">Transport</keyword>
<dbReference type="SUPFAM" id="SSF47175">
    <property type="entry name" value="Cytochromes"/>
    <property type="match status" value="1"/>
</dbReference>
<evidence type="ECO:0000313" key="9">
    <source>
        <dbReference type="EMBL" id="MXR68062.1"/>
    </source>
</evidence>
<keyword evidence="8" id="KW-0732">Signal</keyword>
<gene>
    <name evidence="9" type="ORF">GNT65_05155</name>
</gene>
<evidence type="ECO:0000256" key="6">
    <source>
        <dbReference type="PIRSR" id="PIRSR000027-1"/>
    </source>
</evidence>
<feature type="binding site" description="covalent" evidence="7">
    <location>
        <position position="143"/>
    </location>
    <ligand>
        <name>heme c</name>
        <dbReference type="ChEBI" id="CHEBI:61717"/>
    </ligand>
</feature>
<dbReference type="GO" id="GO:0020037">
    <property type="term" value="F:heme binding"/>
    <property type="evidence" value="ECO:0007669"/>
    <property type="project" value="InterPro"/>
</dbReference>
<accession>A0A6L7HUS0</accession>
<dbReference type="PROSITE" id="PS51009">
    <property type="entry name" value="CYTCII"/>
    <property type="match status" value="1"/>
</dbReference>
<dbReference type="EMBL" id="WRPA01000003">
    <property type="protein sequence ID" value="MXR68062.1"/>
    <property type="molecule type" value="Genomic_DNA"/>
</dbReference>
<dbReference type="PRINTS" id="PR00608">
    <property type="entry name" value="CYTCHROMECII"/>
</dbReference>
<name>A0A6L7HUS0_9GAMM</name>
<reference evidence="9 10" key="1">
    <citation type="submission" date="2019-12" db="EMBL/GenBank/DDBJ databases">
        <title>Shewanella insulae sp. nov., isolated from a tidal flat.</title>
        <authorList>
            <person name="Yoon J.-H."/>
        </authorList>
    </citation>
    <scope>NUCLEOTIDE SEQUENCE [LARGE SCALE GENOMIC DNA]</scope>
    <source>
        <strain evidence="9 10">JBTF-M18</strain>
    </source>
</reference>
<protein>
    <submittedName>
        <fullName evidence="9">Cytochrome c</fullName>
    </submittedName>
</protein>
<proteinExistence type="predicted"/>
<keyword evidence="5 6" id="KW-0408">Iron</keyword>
<evidence type="ECO:0000256" key="4">
    <source>
        <dbReference type="ARBA" id="ARBA00022982"/>
    </source>
</evidence>
<sequence>MKKQFKLSLLALAGSALLASAVQANNFKESDDAIHYRQSAFGLIAHNFGDMGAMLKGKKPFDAEVFAMRAQNVAALSKLPAEGFVAGSDKGNTDALAKIWSDKADFDAKMSTFQDNAAKLAVAAQSSDKNAIKQAFMNTGKSCKGCHDVYKKD</sequence>
<feature type="binding site" description="axial binding residue" evidence="6">
    <location>
        <position position="147"/>
    </location>
    <ligand>
        <name>heme c</name>
        <dbReference type="ChEBI" id="CHEBI:61717"/>
    </ligand>
    <ligandPart>
        <name>Fe</name>
        <dbReference type="ChEBI" id="CHEBI:18248"/>
    </ligandPart>
</feature>
<evidence type="ECO:0000256" key="3">
    <source>
        <dbReference type="ARBA" id="ARBA00022723"/>
    </source>
</evidence>
<dbReference type="Proteomes" id="UP000474778">
    <property type="component" value="Unassembled WGS sequence"/>
</dbReference>
<keyword evidence="4" id="KW-0249">Electron transport</keyword>
<dbReference type="InterPro" id="IPR015984">
    <property type="entry name" value="Cyt_c_prime_subgr"/>
</dbReference>
<dbReference type="InterPro" id="IPR010980">
    <property type="entry name" value="Cyt_c/b562"/>
</dbReference>
<dbReference type="Pfam" id="PF01322">
    <property type="entry name" value="Cytochrom_C_2"/>
    <property type="match status" value="1"/>
</dbReference>
<evidence type="ECO:0000256" key="2">
    <source>
        <dbReference type="ARBA" id="ARBA00022617"/>
    </source>
</evidence>
<dbReference type="PIRSF" id="PIRSF000027">
    <property type="entry name" value="Cytc_c_prime"/>
    <property type="match status" value="1"/>
</dbReference>
<dbReference type="GO" id="GO:0009055">
    <property type="term" value="F:electron transfer activity"/>
    <property type="evidence" value="ECO:0007669"/>
    <property type="project" value="InterPro"/>
</dbReference>
<evidence type="ECO:0000313" key="10">
    <source>
        <dbReference type="Proteomes" id="UP000474778"/>
    </source>
</evidence>
<feature type="signal peptide" evidence="8">
    <location>
        <begin position="1"/>
        <end position="24"/>
    </location>
</feature>
<feature type="binding site" description="covalent" evidence="7">
    <location>
        <position position="146"/>
    </location>
    <ligand>
        <name>heme c</name>
        <dbReference type="ChEBI" id="CHEBI:61717"/>
    </ligand>
</feature>
<organism evidence="9 10">
    <name type="scientific">Shewanella insulae</name>
    <dbReference type="NCBI Taxonomy" id="2681496"/>
    <lineage>
        <taxon>Bacteria</taxon>
        <taxon>Pseudomonadati</taxon>
        <taxon>Pseudomonadota</taxon>
        <taxon>Gammaproteobacteria</taxon>
        <taxon>Alteromonadales</taxon>
        <taxon>Shewanellaceae</taxon>
        <taxon>Shewanella</taxon>
    </lineage>
</organism>
<dbReference type="InterPro" id="IPR012127">
    <property type="entry name" value="Cyt_c_prime"/>
</dbReference>
<comment type="caution">
    <text evidence="9">The sequence shown here is derived from an EMBL/GenBank/DDBJ whole genome shotgun (WGS) entry which is preliminary data.</text>
</comment>
<dbReference type="RefSeq" id="WP_160794055.1">
    <property type="nucleotide sequence ID" value="NZ_JAKEVE010000012.1"/>
</dbReference>
<dbReference type="GO" id="GO:0042597">
    <property type="term" value="C:periplasmic space"/>
    <property type="evidence" value="ECO:0007669"/>
    <property type="project" value="InterPro"/>
</dbReference>
<evidence type="ECO:0000256" key="1">
    <source>
        <dbReference type="ARBA" id="ARBA00022448"/>
    </source>
</evidence>
<keyword evidence="2 7" id="KW-0349">Heme</keyword>
<keyword evidence="3 6" id="KW-0479">Metal-binding</keyword>
<dbReference type="Gene3D" id="1.20.120.10">
    <property type="entry name" value="Cytochrome c/b562"/>
    <property type="match status" value="1"/>
</dbReference>
<dbReference type="InterPro" id="IPR002321">
    <property type="entry name" value="Cyt_c_II"/>
</dbReference>
<dbReference type="GO" id="GO:0022900">
    <property type="term" value="P:electron transport chain"/>
    <property type="evidence" value="ECO:0007669"/>
    <property type="project" value="InterPro"/>
</dbReference>
<evidence type="ECO:0000256" key="5">
    <source>
        <dbReference type="ARBA" id="ARBA00023004"/>
    </source>
</evidence>
<evidence type="ECO:0000256" key="7">
    <source>
        <dbReference type="PIRSR" id="PIRSR000027-2"/>
    </source>
</evidence>
<keyword evidence="10" id="KW-1185">Reference proteome</keyword>